<reference evidence="6 7" key="1">
    <citation type="submission" date="2018-11" db="EMBL/GenBank/DDBJ databases">
        <title>Genome sequence and assembly of Colletotrichum spinosum.</title>
        <authorList>
            <person name="Gan P."/>
            <person name="Shirasu K."/>
        </authorList>
    </citation>
    <scope>NUCLEOTIDE SEQUENCE [LARGE SCALE GENOMIC DNA]</scope>
    <source>
        <strain evidence="6 7">CBS 515.97</strain>
    </source>
</reference>
<organism evidence="6 7">
    <name type="scientific">Colletotrichum spinosum</name>
    <dbReference type="NCBI Taxonomy" id="1347390"/>
    <lineage>
        <taxon>Eukaryota</taxon>
        <taxon>Fungi</taxon>
        <taxon>Dikarya</taxon>
        <taxon>Ascomycota</taxon>
        <taxon>Pezizomycotina</taxon>
        <taxon>Sordariomycetes</taxon>
        <taxon>Hypocreomycetidae</taxon>
        <taxon>Glomerellales</taxon>
        <taxon>Glomerellaceae</taxon>
        <taxon>Colletotrichum</taxon>
        <taxon>Colletotrichum orbiculare species complex</taxon>
    </lineage>
</organism>
<dbReference type="Pfam" id="PF00782">
    <property type="entry name" value="DSPc"/>
    <property type="match status" value="1"/>
</dbReference>
<accession>A0A4R8PXA1</accession>
<dbReference type="PROSITE" id="PS50056">
    <property type="entry name" value="TYR_PHOSPHATASE_2"/>
    <property type="match status" value="1"/>
</dbReference>
<protein>
    <recommendedName>
        <fullName evidence="2">protein-tyrosine-phosphatase</fullName>
        <ecNumber evidence="2">3.1.3.48</ecNumber>
    </recommendedName>
</protein>
<name>A0A4R8PXA1_9PEZI</name>
<evidence type="ECO:0000256" key="3">
    <source>
        <dbReference type="ARBA" id="ARBA00022801"/>
    </source>
</evidence>
<evidence type="ECO:0000256" key="2">
    <source>
        <dbReference type="ARBA" id="ARBA00013064"/>
    </source>
</evidence>
<evidence type="ECO:0000259" key="5">
    <source>
        <dbReference type="PROSITE" id="PS50056"/>
    </source>
</evidence>
<dbReference type="SUPFAM" id="SSF52799">
    <property type="entry name" value="(Phosphotyrosine protein) phosphatases II"/>
    <property type="match status" value="1"/>
</dbReference>
<comment type="similarity">
    <text evidence="1">Belongs to the protein-tyrosine phosphatase family. Non-receptor class dual specificity subfamily.</text>
</comment>
<evidence type="ECO:0000256" key="1">
    <source>
        <dbReference type="ARBA" id="ARBA00008601"/>
    </source>
</evidence>
<dbReference type="InterPro" id="IPR029021">
    <property type="entry name" value="Prot-tyrosine_phosphatase-like"/>
</dbReference>
<dbReference type="PANTHER" id="PTHR10159">
    <property type="entry name" value="DUAL SPECIFICITY PROTEIN PHOSPHATASE"/>
    <property type="match status" value="1"/>
</dbReference>
<dbReference type="Proteomes" id="UP000295083">
    <property type="component" value="Unassembled WGS sequence"/>
</dbReference>
<dbReference type="InterPro" id="IPR000387">
    <property type="entry name" value="Tyr_Pase_dom"/>
</dbReference>
<dbReference type="GO" id="GO:0043409">
    <property type="term" value="P:negative regulation of MAPK cascade"/>
    <property type="evidence" value="ECO:0007669"/>
    <property type="project" value="TreeGrafter"/>
</dbReference>
<dbReference type="SMART" id="SM00195">
    <property type="entry name" value="DSPc"/>
    <property type="match status" value="1"/>
</dbReference>
<dbReference type="InterPro" id="IPR000340">
    <property type="entry name" value="Dual-sp_phosphatase_cat-dom"/>
</dbReference>
<evidence type="ECO:0000313" key="6">
    <source>
        <dbReference type="EMBL" id="TDZ27285.1"/>
    </source>
</evidence>
<keyword evidence="7" id="KW-1185">Reference proteome</keyword>
<dbReference type="InterPro" id="IPR020422">
    <property type="entry name" value="TYR_PHOSPHATASE_DUAL_dom"/>
</dbReference>
<dbReference type="AlphaFoldDB" id="A0A4R8PXA1"/>
<comment type="caution">
    <text evidence="6">The sequence shown here is derived from an EMBL/GenBank/DDBJ whole genome shotgun (WGS) entry which is preliminary data.</text>
</comment>
<proteinExistence type="inferred from homology"/>
<gene>
    <name evidence="6" type="primary">AMV078</name>
    <name evidence="6" type="ORF">C8035_v010511</name>
</gene>
<dbReference type="PANTHER" id="PTHR10159:SF519">
    <property type="entry name" value="DUAL SPECIFICITY PROTEIN PHOSPHATASE MPK3"/>
    <property type="match status" value="1"/>
</dbReference>
<evidence type="ECO:0000313" key="7">
    <source>
        <dbReference type="Proteomes" id="UP000295083"/>
    </source>
</evidence>
<keyword evidence="3" id="KW-0378">Hydrolase</keyword>
<dbReference type="EC" id="3.1.3.48" evidence="2"/>
<dbReference type="GO" id="GO:0004725">
    <property type="term" value="F:protein tyrosine phosphatase activity"/>
    <property type="evidence" value="ECO:0007669"/>
    <property type="project" value="UniProtKB-EC"/>
</dbReference>
<dbReference type="GO" id="GO:0005737">
    <property type="term" value="C:cytoplasm"/>
    <property type="evidence" value="ECO:0007669"/>
    <property type="project" value="TreeGrafter"/>
</dbReference>
<dbReference type="Gene3D" id="3.90.190.10">
    <property type="entry name" value="Protein tyrosine phosphatase superfamily"/>
    <property type="match status" value="1"/>
</dbReference>
<feature type="domain" description="Tyrosine specific protein phosphatases" evidence="5">
    <location>
        <begin position="140"/>
        <end position="230"/>
    </location>
</feature>
<sequence length="385" mass="43063">MVLSTEWADLFAINPTFEPISYKALDNLTLKPTLAFLHQLFWDEIRAWTQNDTTQMSPITHPDLRGPGRVYIGGMNHALNESVLAEHNITAVVTIHPKDSLAWDEHDALRGLRRFGPGGGSVVEHPLIVPLEDNANSNLIDWFPQTSKFIGTHAAAGRNILIHCKSGRSRSVAVLIAYLQREFASQFLPSSADGDAEDVMREQLAAYRASVTESIRAQRLPVLVIMERFQDLLALYDLQLIGHPSLETERGRLFPEREVPAHRMVPSRVDSLLKEDPAPAAPRTVLGGKKVVTKGGAAVLKICVAWVFFARGQRPTEAVVHQFFEINEAYFYELEGLEYKGRDYRGCKHMCPGLVGFCLRFANEYGLVLPDKTEEHAVIASKERV</sequence>
<dbReference type="CDD" id="cd14498">
    <property type="entry name" value="DSP"/>
    <property type="match status" value="1"/>
</dbReference>
<evidence type="ECO:0000256" key="4">
    <source>
        <dbReference type="ARBA" id="ARBA00022912"/>
    </source>
</evidence>
<dbReference type="EMBL" id="QAPG01003791">
    <property type="protein sequence ID" value="TDZ27285.1"/>
    <property type="molecule type" value="Genomic_DNA"/>
</dbReference>
<keyword evidence="4" id="KW-0904">Protein phosphatase</keyword>